<proteinExistence type="predicted"/>
<comment type="caution">
    <text evidence="1">The sequence shown here is derived from an EMBL/GenBank/DDBJ whole genome shotgun (WGS) entry which is preliminary data.</text>
</comment>
<evidence type="ECO:0000313" key="1">
    <source>
        <dbReference type="EMBL" id="GFD54385.1"/>
    </source>
</evidence>
<organism evidence="1">
    <name type="scientific">Tanacetum cinerariifolium</name>
    <name type="common">Dalmatian daisy</name>
    <name type="synonym">Chrysanthemum cinerariifolium</name>
    <dbReference type="NCBI Taxonomy" id="118510"/>
    <lineage>
        <taxon>Eukaryota</taxon>
        <taxon>Viridiplantae</taxon>
        <taxon>Streptophyta</taxon>
        <taxon>Embryophyta</taxon>
        <taxon>Tracheophyta</taxon>
        <taxon>Spermatophyta</taxon>
        <taxon>Magnoliopsida</taxon>
        <taxon>eudicotyledons</taxon>
        <taxon>Gunneridae</taxon>
        <taxon>Pentapetalae</taxon>
        <taxon>asterids</taxon>
        <taxon>campanulids</taxon>
        <taxon>Asterales</taxon>
        <taxon>Asteraceae</taxon>
        <taxon>Asteroideae</taxon>
        <taxon>Anthemideae</taxon>
        <taxon>Anthemidinae</taxon>
        <taxon>Tanacetum</taxon>
    </lineage>
</organism>
<sequence>AHVELVLLAGRNVGYLYLLALLVENAEMGAGRAGDIKGVRGEGGVGCEAGQQPGIYRHYGAKALSAIHIYLAQAVVVQAGCCGIGKLVGVRLAAGAGA</sequence>
<name>A0A699X3N1_TANCI</name>
<dbReference type="EMBL" id="BKCJ011805318">
    <property type="protein sequence ID" value="GFD54385.1"/>
    <property type="molecule type" value="Genomic_DNA"/>
</dbReference>
<feature type="non-terminal residue" evidence="1">
    <location>
        <position position="98"/>
    </location>
</feature>
<accession>A0A699X3N1</accession>
<reference evidence="1" key="1">
    <citation type="journal article" date="2019" name="Sci. Rep.">
        <title>Draft genome of Tanacetum cinerariifolium, the natural source of mosquito coil.</title>
        <authorList>
            <person name="Yamashiro T."/>
            <person name="Shiraishi A."/>
            <person name="Satake H."/>
            <person name="Nakayama K."/>
        </authorList>
    </citation>
    <scope>NUCLEOTIDE SEQUENCE</scope>
</reference>
<gene>
    <name evidence="1" type="ORF">Tci_926354</name>
</gene>
<protein>
    <submittedName>
        <fullName evidence="1">Uncharacterized protein</fullName>
    </submittedName>
</protein>
<feature type="non-terminal residue" evidence="1">
    <location>
        <position position="1"/>
    </location>
</feature>
<dbReference type="AlphaFoldDB" id="A0A699X3N1"/>